<accession>A0AA37S1Q4</accession>
<dbReference type="GO" id="GO:0005576">
    <property type="term" value="C:extracellular region"/>
    <property type="evidence" value="ECO:0007669"/>
    <property type="project" value="UniProtKB-SubCell"/>
</dbReference>
<organism evidence="8 9">
    <name type="scientific">Pseudoalteromonas tetraodonis GFC</name>
    <dbReference type="NCBI Taxonomy" id="1315271"/>
    <lineage>
        <taxon>Bacteria</taxon>
        <taxon>Pseudomonadati</taxon>
        <taxon>Pseudomonadota</taxon>
        <taxon>Gammaproteobacteria</taxon>
        <taxon>Alteromonadales</taxon>
        <taxon>Pseudoalteromonadaceae</taxon>
        <taxon>Pseudoalteromonas</taxon>
    </lineage>
</organism>
<dbReference type="GO" id="GO:0009424">
    <property type="term" value="C:bacterial-type flagellum hook"/>
    <property type="evidence" value="ECO:0007669"/>
    <property type="project" value="UniProtKB-UniRule"/>
</dbReference>
<dbReference type="GO" id="GO:0071973">
    <property type="term" value="P:bacterial-type flagellum-dependent cell motility"/>
    <property type="evidence" value="ECO:0007669"/>
    <property type="project" value="TreeGrafter"/>
</dbReference>
<reference evidence="8" key="1">
    <citation type="journal article" date="2014" name="Int. J. Syst. Evol. Microbiol.">
        <title>Complete genome sequence of Corynebacterium casei LMG S-19264T (=DSM 44701T), isolated from a smear-ripened cheese.</title>
        <authorList>
            <consortium name="US DOE Joint Genome Institute (JGI-PGF)"/>
            <person name="Walter F."/>
            <person name="Albersmeier A."/>
            <person name="Kalinowski J."/>
            <person name="Ruckert C."/>
        </authorList>
    </citation>
    <scope>NUCLEOTIDE SEQUENCE</scope>
    <source>
        <strain evidence="8">NBRC 103034</strain>
    </source>
</reference>
<protein>
    <recommendedName>
        <fullName evidence="5">Flagellar hook-associated protein 2</fullName>
        <shortName evidence="5">HAP2</shortName>
    </recommendedName>
    <alternativeName>
        <fullName evidence="5">Flagellar cap protein</fullName>
    </alternativeName>
</protein>
<evidence type="ECO:0000259" key="6">
    <source>
        <dbReference type="Pfam" id="PF02465"/>
    </source>
</evidence>
<evidence type="ECO:0000313" key="8">
    <source>
        <dbReference type="EMBL" id="GLQ01660.1"/>
    </source>
</evidence>
<evidence type="ECO:0000259" key="7">
    <source>
        <dbReference type="Pfam" id="PF07195"/>
    </source>
</evidence>
<evidence type="ECO:0000256" key="1">
    <source>
        <dbReference type="ARBA" id="ARBA00009764"/>
    </source>
</evidence>
<comment type="subcellular location">
    <subcellularLocation>
        <location evidence="5">Secreted</location>
    </subcellularLocation>
    <subcellularLocation>
        <location evidence="5">Bacterial flagellum</location>
    </subcellularLocation>
</comment>
<sequence length="474" mass="50218">MAISFTGIGSGLQVNEIVTALVNAEKSPYQARVTKQQANFTTDISAVGTLKASLEELNGSLESLGDIENFQKRTISGSDDFVSLSSEKNAQTNNYSIKVNSLAENHKLTSNAIAGDEAVGEGKLTISSGSNSFDINVSDTAKLADIRDAINDSADNDSVNATIITDDTGQRLVLSSKETGAENAIKIVVDDVGDANNTDLSGLSRLAYDSDTASATYAENLNEVTAATDASITIDGTLVASSSTNEFKDVIEGVTINAKKTHNADDDLSKATITENNNNVAAGLKSFVEKFNAFIDLSNQLGRSSAEEGVGALAGDSLLRGSVNQVRSMLTSEFSTGNGNTDFLANFGIRTERSGKLSIDSDALKAAVESDPQAIQTFFVGENDGDGFVGQLDTVIKGYTASDGIISSRIEGRETQLDKLQDEVDAFNSRMKKYEERLYSQYNAMDILVANLNSTGSYLQQQLANLPGVAKKSS</sequence>
<evidence type="ECO:0000256" key="2">
    <source>
        <dbReference type="ARBA" id="ARBA00011255"/>
    </source>
</evidence>
<dbReference type="AlphaFoldDB" id="A0AA37S1Q4"/>
<evidence type="ECO:0000313" key="9">
    <source>
        <dbReference type="Proteomes" id="UP001161408"/>
    </source>
</evidence>
<dbReference type="InterPro" id="IPR040026">
    <property type="entry name" value="FliD"/>
</dbReference>
<keyword evidence="8" id="KW-0282">Flagellum</keyword>
<keyword evidence="8" id="KW-0969">Cilium</keyword>
<feature type="domain" description="Flagellar hook-associated protein 2 C-terminal" evidence="7">
    <location>
        <begin position="227"/>
        <end position="454"/>
    </location>
</feature>
<evidence type="ECO:0000256" key="3">
    <source>
        <dbReference type="ARBA" id="ARBA00023054"/>
    </source>
</evidence>
<comment type="function">
    <text evidence="5">Required for morphogenesis and for the elongation of the flagellar filament by facilitating polymerization of the flagellin monomers at the tip of growing filament. Forms a capping structure, which prevents flagellin subunits (transported through the central channel of the flagellum) from leaking out without polymerization at the distal end.</text>
</comment>
<keyword evidence="5" id="KW-0964">Secreted</keyword>
<dbReference type="Pfam" id="PF07195">
    <property type="entry name" value="FliD_C"/>
    <property type="match status" value="1"/>
</dbReference>
<keyword evidence="3 5" id="KW-0175">Coiled coil</keyword>
<keyword evidence="9" id="KW-1185">Reference proteome</keyword>
<gene>
    <name evidence="8" type="primary">fliD</name>
    <name evidence="8" type="ORF">GCM10007914_05410</name>
</gene>
<keyword evidence="4 5" id="KW-0975">Bacterial flagellum</keyword>
<dbReference type="RefSeq" id="WP_096038658.1">
    <property type="nucleotide sequence ID" value="NZ_BJXY01000005.1"/>
</dbReference>
<comment type="similarity">
    <text evidence="1 5">Belongs to the FliD family.</text>
</comment>
<dbReference type="GO" id="GO:0009421">
    <property type="term" value="C:bacterial-type flagellum filament cap"/>
    <property type="evidence" value="ECO:0007669"/>
    <property type="project" value="InterPro"/>
</dbReference>
<reference evidence="8" key="2">
    <citation type="submission" date="2023-01" db="EMBL/GenBank/DDBJ databases">
        <title>Draft genome sequence of Pseudoalteromonas tetraodonis strain NBRC 103034.</title>
        <authorList>
            <person name="Sun Q."/>
            <person name="Mori K."/>
        </authorList>
    </citation>
    <scope>NUCLEOTIDE SEQUENCE</scope>
    <source>
        <strain evidence="8">NBRC 103034</strain>
    </source>
</reference>
<proteinExistence type="inferred from homology"/>
<dbReference type="GO" id="GO:0007155">
    <property type="term" value="P:cell adhesion"/>
    <property type="evidence" value="ECO:0007669"/>
    <property type="project" value="InterPro"/>
</dbReference>
<dbReference type="InterPro" id="IPR010810">
    <property type="entry name" value="Flagellin_hook_IN_motif"/>
</dbReference>
<dbReference type="EMBL" id="BSNE01000002">
    <property type="protein sequence ID" value="GLQ01660.1"/>
    <property type="molecule type" value="Genomic_DNA"/>
</dbReference>
<comment type="caution">
    <text evidence="8">The sequence shown here is derived from an EMBL/GenBank/DDBJ whole genome shotgun (WGS) entry which is preliminary data.</text>
</comment>
<dbReference type="InterPro" id="IPR003481">
    <property type="entry name" value="FliD_N"/>
</dbReference>
<dbReference type="Pfam" id="PF07196">
    <property type="entry name" value="Flagellin_IN"/>
    <property type="match status" value="1"/>
</dbReference>
<feature type="coiled-coil region" evidence="5">
    <location>
        <begin position="410"/>
        <end position="437"/>
    </location>
</feature>
<evidence type="ECO:0000256" key="4">
    <source>
        <dbReference type="ARBA" id="ARBA00023143"/>
    </source>
</evidence>
<dbReference type="InterPro" id="IPR010809">
    <property type="entry name" value="FliD_C"/>
</dbReference>
<dbReference type="PANTHER" id="PTHR30288:SF0">
    <property type="entry name" value="FLAGELLAR HOOK-ASSOCIATED PROTEIN 2"/>
    <property type="match status" value="1"/>
</dbReference>
<dbReference type="Proteomes" id="UP001161408">
    <property type="component" value="Unassembled WGS sequence"/>
</dbReference>
<keyword evidence="8" id="KW-0966">Cell projection</keyword>
<dbReference type="Pfam" id="PF02465">
    <property type="entry name" value="FliD_N"/>
    <property type="match status" value="1"/>
</dbReference>
<evidence type="ECO:0000256" key="5">
    <source>
        <dbReference type="RuleBase" id="RU362066"/>
    </source>
</evidence>
<name>A0AA37S1Q4_9GAMM</name>
<feature type="domain" description="Flagellar hook-associated protein 2 N-terminal" evidence="6">
    <location>
        <begin position="10"/>
        <end position="106"/>
    </location>
</feature>
<comment type="subunit">
    <text evidence="2 5">Homopentamer.</text>
</comment>
<dbReference type="PANTHER" id="PTHR30288">
    <property type="entry name" value="FLAGELLAR CAP/ASSEMBLY PROTEIN FLID"/>
    <property type="match status" value="1"/>
</dbReference>